<evidence type="ECO:0000313" key="4">
    <source>
        <dbReference type="Proteomes" id="UP000295705"/>
    </source>
</evidence>
<evidence type="ECO:0000259" key="2">
    <source>
        <dbReference type="Pfam" id="PF26571"/>
    </source>
</evidence>
<dbReference type="Proteomes" id="UP000295705">
    <property type="component" value="Unassembled WGS sequence"/>
</dbReference>
<dbReference type="Pfam" id="PF26571">
    <property type="entry name" value="VldE"/>
    <property type="match status" value="1"/>
</dbReference>
<sequence length="258" mass="26128">MPEGAVRGASRHRSAGRSAIRHGAVAAGLTGSALALVGPAVIALPDQDTQDASATLELSAQGAALADTSSSTGPRAAVAPVSGPGTSAASADLIKATERDRAADAATAREAQAREAEQQRVQQAAAEQERTASVTNCGASGSYGGVADSVQEVGNAMECVFPGHDVLGVGSRGGQSDHPGGYALDFMTTSGDAIADCMVENKGDLGVEYVIWNQRINTGSGWKKMEDRGGATANHEDHVHISFERGGSPDVSALRSCG</sequence>
<keyword evidence="4" id="KW-1185">Reference proteome</keyword>
<feature type="region of interest" description="Disordered" evidence="1">
    <location>
        <begin position="66"/>
        <end position="89"/>
    </location>
</feature>
<dbReference type="AlphaFoldDB" id="A0A4R6UWC7"/>
<evidence type="ECO:0000256" key="1">
    <source>
        <dbReference type="SAM" id="MobiDB-lite"/>
    </source>
</evidence>
<comment type="caution">
    <text evidence="3">The sequence shown here is derived from an EMBL/GenBank/DDBJ whole genome shotgun (WGS) entry which is preliminary data.</text>
</comment>
<name>A0A4R6UWC7_9PSEU</name>
<organism evidence="3 4">
    <name type="scientific">Actinomycetospora succinea</name>
    <dbReference type="NCBI Taxonomy" id="663603"/>
    <lineage>
        <taxon>Bacteria</taxon>
        <taxon>Bacillati</taxon>
        <taxon>Actinomycetota</taxon>
        <taxon>Actinomycetes</taxon>
        <taxon>Pseudonocardiales</taxon>
        <taxon>Pseudonocardiaceae</taxon>
        <taxon>Actinomycetospora</taxon>
    </lineage>
</organism>
<evidence type="ECO:0000313" key="3">
    <source>
        <dbReference type="EMBL" id="TDQ51660.1"/>
    </source>
</evidence>
<protein>
    <recommendedName>
        <fullName evidence="2">ARB-07466-like C-terminal domain-containing protein</fullName>
    </recommendedName>
</protein>
<reference evidence="3 4" key="1">
    <citation type="submission" date="2019-03" db="EMBL/GenBank/DDBJ databases">
        <title>Genomic Encyclopedia of Type Strains, Phase IV (KMG-IV): sequencing the most valuable type-strain genomes for metagenomic binning, comparative biology and taxonomic classification.</title>
        <authorList>
            <person name="Goeker M."/>
        </authorList>
    </citation>
    <scope>NUCLEOTIDE SEQUENCE [LARGE SCALE GENOMIC DNA]</scope>
    <source>
        <strain evidence="3 4">DSM 45775</strain>
    </source>
</reference>
<accession>A0A4R6UWC7</accession>
<gene>
    <name evidence="3" type="ORF">EV188_10820</name>
</gene>
<dbReference type="RefSeq" id="WP_133828647.1">
    <property type="nucleotide sequence ID" value="NZ_BAABHR010000040.1"/>
</dbReference>
<dbReference type="OrthoDB" id="2989771at2"/>
<dbReference type="InterPro" id="IPR058593">
    <property type="entry name" value="ARB_07466-like_C"/>
</dbReference>
<proteinExistence type="predicted"/>
<dbReference type="EMBL" id="SNYO01000008">
    <property type="protein sequence ID" value="TDQ51660.1"/>
    <property type="molecule type" value="Genomic_DNA"/>
</dbReference>
<feature type="domain" description="ARB-07466-like C-terminal" evidence="2">
    <location>
        <begin position="144"/>
        <end position="235"/>
    </location>
</feature>